<dbReference type="PANTHER" id="PTHR12526:SF630">
    <property type="entry name" value="GLYCOSYLTRANSFERASE"/>
    <property type="match status" value="1"/>
</dbReference>
<dbReference type="SUPFAM" id="SSF53756">
    <property type="entry name" value="UDP-Glycosyltransferase/glycogen phosphorylase"/>
    <property type="match status" value="1"/>
</dbReference>
<evidence type="ECO:0000313" key="4">
    <source>
        <dbReference type="Proteomes" id="UP000551616"/>
    </source>
</evidence>
<dbReference type="AlphaFoldDB" id="A0A7V8V5Q0"/>
<keyword evidence="3" id="KW-0808">Transferase</keyword>
<evidence type="ECO:0000259" key="1">
    <source>
        <dbReference type="Pfam" id="PF00534"/>
    </source>
</evidence>
<dbReference type="Pfam" id="PF00534">
    <property type="entry name" value="Glycos_transf_1"/>
    <property type="match status" value="1"/>
</dbReference>
<keyword evidence="3" id="KW-0328">Glycosyltransferase</keyword>
<dbReference type="InterPro" id="IPR001296">
    <property type="entry name" value="Glyco_trans_1"/>
</dbReference>
<dbReference type="Pfam" id="PF13439">
    <property type="entry name" value="Glyco_transf_4"/>
    <property type="match status" value="1"/>
</dbReference>
<name>A0A7V8V5Q0_9BACT</name>
<dbReference type="PANTHER" id="PTHR12526">
    <property type="entry name" value="GLYCOSYLTRANSFERASE"/>
    <property type="match status" value="1"/>
</dbReference>
<feature type="domain" description="Glycosyltransferase subfamily 4-like N-terminal" evidence="2">
    <location>
        <begin position="123"/>
        <end position="227"/>
    </location>
</feature>
<feature type="domain" description="Glycosyl transferase family 1" evidence="1">
    <location>
        <begin position="242"/>
        <end position="404"/>
    </location>
</feature>
<dbReference type="InterPro" id="IPR028098">
    <property type="entry name" value="Glyco_trans_4-like_N"/>
</dbReference>
<organism evidence="3 4">
    <name type="scientific">Bremerella alba</name>
    <dbReference type="NCBI Taxonomy" id="980252"/>
    <lineage>
        <taxon>Bacteria</taxon>
        <taxon>Pseudomonadati</taxon>
        <taxon>Planctomycetota</taxon>
        <taxon>Planctomycetia</taxon>
        <taxon>Pirellulales</taxon>
        <taxon>Pirellulaceae</taxon>
        <taxon>Bremerella</taxon>
    </lineage>
</organism>
<dbReference type="EC" id="2.4.1.250" evidence="3"/>
<evidence type="ECO:0000259" key="2">
    <source>
        <dbReference type="Pfam" id="PF13439"/>
    </source>
</evidence>
<dbReference type="RefSeq" id="WP_207396822.1">
    <property type="nucleotide sequence ID" value="NZ_JABRWO010000006.1"/>
</dbReference>
<gene>
    <name evidence="3" type="primary">mshA_6</name>
    <name evidence="3" type="ORF">HOV93_25860</name>
</gene>
<dbReference type="Proteomes" id="UP000551616">
    <property type="component" value="Unassembled WGS sequence"/>
</dbReference>
<evidence type="ECO:0000313" key="3">
    <source>
        <dbReference type="EMBL" id="MBA2115405.1"/>
    </source>
</evidence>
<comment type="caution">
    <text evidence="3">The sequence shown here is derived from an EMBL/GenBank/DDBJ whole genome shotgun (WGS) entry which is preliminary data.</text>
</comment>
<keyword evidence="4" id="KW-1185">Reference proteome</keyword>
<proteinExistence type="predicted"/>
<dbReference type="CDD" id="cd03801">
    <property type="entry name" value="GT4_PimA-like"/>
    <property type="match status" value="1"/>
</dbReference>
<dbReference type="GO" id="GO:0102710">
    <property type="term" value="F:D-inositol-3-phosphate glycosyltransferase activity"/>
    <property type="evidence" value="ECO:0007669"/>
    <property type="project" value="UniProtKB-EC"/>
</dbReference>
<accession>A0A7V8V5Q0</accession>
<reference evidence="3 4" key="1">
    <citation type="submission" date="2020-05" db="EMBL/GenBank/DDBJ databases">
        <title>Bremerella alba sp. nov., a novel planctomycete isolated from the surface of the macroalga Fucus spiralis.</title>
        <authorList>
            <person name="Godinho O."/>
            <person name="Botelho R."/>
            <person name="Albuquerque L."/>
            <person name="Wiegand S."/>
            <person name="Da Costa M.S."/>
            <person name="Lobo-Da-Cunha A."/>
            <person name="Jogler C."/>
            <person name="Lage O.M."/>
        </authorList>
    </citation>
    <scope>NUCLEOTIDE SEQUENCE [LARGE SCALE GENOMIC DNA]</scope>
    <source>
        <strain evidence="3 4">FF15</strain>
    </source>
</reference>
<sequence>MAIAAASQKPETAHEEPVVTHAPVAYIMSRFPKLTETFVLYEIIAARRAGVPVEVYPLRREKCETMHNEAVPIVAQAHFTGWLSIAILLANLHYLLKMPGTYLGTWLTLIRANFGSFRYLAGAIFYFPKSVWMARDMKRRKVTHVHAHFCSHPAASAYIIHRLTGIPYSFTAHGTDLHCDRHMLFEKVADASSVIGISDYNRNLILEECGQQFSSKVHVIHCGVDTAKFLPRSTPSSFDLGSGPMVLLCIGTLHEVKGQTYLLQACAQLREMSFDVQCHFIGGGPDMEKLKTQCKELGIEKHVVFWGPRTRDEIVKHLSTADALVAPSVLTKSGQREGIPVVLMEAMASGVPCIGSNLSGIPELLGDNCGLLPNPRDVPSIVESIKTLYRDVELRRQIAANGRARVEKDFNLVKNAESLIAEFQLGSIIKS</sequence>
<dbReference type="Gene3D" id="3.40.50.2000">
    <property type="entry name" value="Glycogen Phosphorylase B"/>
    <property type="match status" value="2"/>
</dbReference>
<protein>
    <submittedName>
        <fullName evidence="3">D-inositol-3-phosphate glycosyltransferase</fullName>
        <ecNumber evidence="3">2.4.1.250</ecNumber>
    </submittedName>
</protein>
<dbReference type="EMBL" id="JABRWO010000006">
    <property type="protein sequence ID" value="MBA2115405.1"/>
    <property type="molecule type" value="Genomic_DNA"/>
</dbReference>